<name>A0A415L6L5_9FIRM</name>
<accession>A0A415L6L5</accession>
<gene>
    <name evidence="1" type="ORF">DW018_09835</name>
</gene>
<evidence type="ECO:0000313" key="2">
    <source>
        <dbReference type="Proteomes" id="UP000283314"/>
    </source>
</evidence>
<dbReference type="Pfam" id="PF12687">
    <property type="entry name" value="DUF3801"/>
    <property type="match status" value="1"/>
</dbReference>
<sequence length="371" mass="42256">MADEIAEAVQIIRVAYDGIEIAMKVGSDGIEAMKKVLNVIKGMLDYEKNLGRTSMRKLLMRGGDLQVLQFDNSEMKKVKKLAKKYGILYSTMPNINKGQTEIIFHSEATPRINVMLQRMKSGHISTFDDYVKKSDSEGKNKLIDYFQKQKEGNGKFHTQEEEKAGEAIQGLIEKIGLYAVEKNDVSVDTIKDKFDIGSDDAKEIIGKLVTMGALEKSDTDNSYKAAMDKDAFTKRINSYRSIAERIQAVSMSKNNNLSDITISKTLIDEESQAAVKTRVPGTWGEKVRYVWIRKENIMEIHNGKTMLTFLDMEKEYKLYDGSNRVVQTIRGSELYSKHYDSVEAAVRKKYEKKKPDKEVTLKTEEHGRSRR</sequence>
<dbReference type="Proteomes" id="UP000283314">
    <property type="component" value="Unassembled WGS sequence"/>
</dbReference>
<reference evidence="1 2" key="1">
    <citation type="submission" date="2018-08" db="EMBL/GenBank/DDBJ databases">
        <title>A genome reference for cultivated species of the human gut microbiota.</title>
        <authorList>
            <person name="Zou Y."/>
            <person name="Xue W."/>
            <person name="Luo G."/>
        </authorList>
    </citation>
    <scope>NUCLEOTIDE SEQUENCE [LARGE SCALE GENOMIC DNA]</scope>
    <source>
        <strain evidence="1 2">AF37-4</strain>
    </source>
</reference>
<dbReference type="AlphaFoldDB" id="A0A415L6L5"/>
<protein>
    <submittedName>
        <fullName evidence="1">PcfB family protein</fullName>
    </submittedName>
</protein>
<proteinExistence type="predicted"/>
<dbReference type="InterPro" id="IPR024234">
    <property type="entry name" value="DUF3801"/>
</dbReference>
<dbReference type="EMBL" id="QROT01000007">
    <property type="protein sequence ID" value="RHL44077.1"/>
    <property type="molecule type" value="Genomic_DNA"/>
</dbReference>
<evidence type="ECO:0000313" key="1">
    <source>
        <dbReference type="EMBL" id="RHL44077.1"/>
    </source>
</evidence>
<comment type="caution">
    <text evidence="1">The sequence shown here is derived from an EMBL/GenBank/DDBJ whole genome shotgun (WGS) entry which is preliminary data.</text>
</comment>
<dbReference type="GeneID" id="66467547"/>
<organism evidence="1 2">
    <name type="scientific">Eubacterium ventriosum</name>
    <dbReference type="NCBI Taxonomy" id="39496"/>
    <lineage>
        <taxon>Bacteria</taxon>
        <taxon>Bacillati</taxon>
        <taxon>Bacillota</taxon>
        <taxon>Clostridia</taxon>
        <taxon>Eubacteriales</taxon>
        <taxon>Eubacteriaceae</taxon>
        <taxon>Eubacterium</taxon>
    </lineage>
</organism>
<dbReference type="RefSeq" id="WP_118380026.1">
    <property type="nucleotide sequence ID" value="NZ_CABJDQ010000007.1"/>
</dbReference>